<dbReference type="EMBL" id="BJXW01000015">
    <property type="protein sequence ID" value="GEN31387.1"/>
    <property type="molecule type" value="Genomic_DNA"/>
</dbReference>
<dbReference type="Gene3D" id="3.20.20.70">
    <property type="entry name" value="Aldolase class I"/>
    <property type="match status" value="1"/>
</dbReference>
<dbReference type="RefSeq" id="WP_146937532.1">
    <property type="nucleotide sequence ID" value="NZ_BJXW01000015.1"/>
</dbReference>
<dbReference type="InterPro" id="IPR043797">
    <property type="entry name" value="MupG_N"/>
</dbReference>
<dbReference type="InterPro" id="IPR017853">
    <property type="entry name" value="GH"/>
</dbReference>
<name>A0A511UXM4_9BACI</name>
<dbReference type="OrthoDB" id="5809921at2"/>
<feature type="domain" description="6-phospho-N-acetylmuramidase N-terminal" evidence="2">
    <location>
        <begin position="2"/>
        <end position="232"/>
    </location>
</feature>
<protein>
    <recommendedName>
        <fullName evidence="5">Cell surface protein</fullName>
    </recommendedName>
</protein>
<gene>
    <name evidence="3" type="ORF">CQU01_16250</name>
</gene>
<dbReference type="InterPro" id="IPR043894">
    <property type="entry name" value="MupG_C"/>
</dbReference>
<organism evidence="3 4">
    <name type="scientific">Cerasibacillus quisquiliarum</name>
    <dbReference type="NCBI Taxonomy" id="227865"/>
    <lineage>
        <taxon>Bacteria</taxon>
        <taxon>Bacillati</taxon>
        <taxon>Bacillota</taxon>
        <taxon>Bacilli</taxon>
        <taxon>Bacillales</taxon>
        <taxon>Bacillaceae</taxon>
        <taxon>Cerasibacillus</taxon>
    </lineage>
</organism>
<evidence type="ECO:0000259" key="1">
    <source>
        <dbReference type="Pfam" id="PF05913"/>
    </source>
</evidence>
<dbReference type="InterPro" id="IPR008589">
    <property type="entry name" value="MupG"/>
</dbReference>
<dbReference type="PANTHER" id="PTHR38435:SF2">
    <property type="entry name" value="DUF871 DOMAIN-CONTAINING PROTEIN"/>
    <property type="match status" value="1"/>
</dbReference>
<dbReference type="Pfam" id="PF19200">
    <property type="entry name" value="MupG_N"/>
    <property type="match status" value="1"/>
</dbReference>
<sequence length="357" mass="40870">MLGISVYLGHDTIANQEAYIRKMNENGFKSIFTSLHIPEDDPSRYNEQLQHLGKLAQELKMELMADISPASLKLLGMNWKTVKQLRDWGVTGLRVDYGVDEQTIVDLSKKIKIALNASTITEQSLLELKRMGLALDYIEAWHNFYPRPETGLGWTDFVKRNKWLKSEGLSVMGFIPGDGHLRGPLFCKLPTLEKQRNQVPFTSFIEMKQEGYVDKILIGDITISAQSLEQFTAFRKGNFLIRAQAHPKINPLLLKRLEGTHTNRLDHARDVIRSVESRQYASVSNSDIKPFNCSQRPIGTITIDNEKYLRYQGEVQITRTDLPADEKVNVLGRVIPEDRLLLKHIKGNHTFNIKWVK</sequence>
<dbReference type="Pfam" id="PF05913">
    <property type="entry name" value="MupG_C"/>
    <property type="match status" value="1"/>
</dbReference>
<evidence type="ECO:0000313" key="3">
    <source>
        <dbReference type="EMBL" id="GEN31387.1"/>
    </source>
</evidence>
<evidence type="ECO:0008006" key="5">
    <source>
        <dbReference type="Google" id="ProtNLM"/>
    </source>
</evidence>
<accession>A0A511UXM4</accession>
<evidence type="ECO:0000259" key="2">
    <source>
        <dbReference type="Pfam" id="PF19200"/>
    </source>
</evidence>
<dbReference type="InterPro" id="IPR013785">
    <property type="entry name" value="Aldolase_TIM"/>
</dbReference>
<dbReference type="Gene3D" id="2.40.100.10">
    <property type="entry name" value="Cyclophilin-like"/>
    <property type="match status" value="1"/>
</dbReference>
<dbReference type="InterPro" id="IPR029000">
    <property type="entry name" value="Cyclophilin-like_dom_sf"/>
</dbReference>
<proteinExistence type="predicted"/>
<dbReference type="AlphaFoldDB" id="A0A511UXM4"/>
<feature type="domain" description="6-phospho-N-acetylmuramidase C-terminal" evidence="1">
    <location>
        <begin position="241"/>
        <end position="354"/>
    </location>
</feature>
<dbReference type="Proteomes" id="UP000321491">
    <property type="component" value="Unassembled WGS sequence"/>
</dbReference>
<comment type="caution">
    <text evidence="3">The sequence shown here is derived from an EMBL/GenBank/DDBJ whole genome shotgun (WGS) entry which is preliminary data.</text>
</comment>
<reference evidence="3 4" key="1">
    <citation type="submission" date="2019-07" db="EMBL/GenBank/DDBJ databases">
        <title>Whole genome shotgun sequence of Cerasibacillus quisquiliarum NBRC 102429.</title>
        <authorList>
            <person name="Hosoyama A."/>
            <person name="Uohara A."/>
            <person name="Ohji S."/>
            <person name="Ichikawa N."/>
        </authorList>
    </citation>
    <scope>NUCLEOTIDE SEQUENCE [LARGE SCALE GENOMIC DNA]</scope>
    <source>
        <strain evidence="3 4">NBRC 102429</strain>
    </source>
</reference>
<dbReference type="SUPFAM" id="SSF51445">
    <property type="entry name" value="(Trans)glycosidases"/>
    <property type="match status" value="1"/>
</dbReference>
<evidence type="ECO:0000313" key="4">
    <source>
        <dbReference type="Proteomes" id="UP000321491"/>
    </source>
</evidence>
<dbReference type="SUPFAM" id="SSF50891">
    <property type="entry name" value="Cyclophilin-like"/>
    <property type="match status" value="1"/>
</dbReference>
<keyword evidence="4" id="KW-1185">Reference proteome</keyword>
<dbReference type="PANTHER" id="PTHR38435">
    <property type="match status" value="1"/>
</dbReference>